<evidence type="ECO:0000313" key="2">
    <source>
        <dbReference type="EMBL" id="PNE34133.1"/>
    </source>
</evidence>
<dbReference type="EMBL" id="JACHJF010000014">
    <property type="protein sequence ID" value="MBB5120834.1"/>
    <property type="molecule type" value="Genomic_DNA"/>
</dbReference>
<name>A0A2N8NZE3_STREU</name>
<dbReference type="OrthoDB" id="5070486at2"/>
<dbReference type="Proteomes" id="UP000235945">
    <property type="component" value="Unassembled WGS sequence"/>
</dbReference>
<reference evidence="2" key="1">
    <citation type="submission" date="2015-07" db="EMBL/GenBank/DDBJ databases">
        <authorList>
            <person name="Noorani M."/>
        </authorList>
    </citation>
    <scope>NUCLEOTIDE SEQUENCE [LARGE SCALE GENOMIC DNA]</scope>
    <source>
        <strain evidence="2">ATCC 27428</strain>
    </source>
</reference>
<organism evidence="2 3">
    <name type="scientific">Streptomyces eurocidicus</name>
    <name type="common">Streptoverticillium eurocidicus</name>
    <dbReference type="NCBI Taxonomy" id="66423"/>
    <lineage>
        <taxon>Bacteria</taxon>
        <taxon>Bacillati</taxon>
        <taxon>Actinomycetota</taxon>
        <taxon>Actinomycetes</taxon>
        <taxon>Kitasatosporales</taxon>
        <taxon>Streptomycetaceae</taxon>
        <taxon>Streptomyces</taxon>
    </lineage>
</organism>
<protein>
    <submittedName>
        <fullName evidence="1">Three-Cys-motif partner protein</fullName>
    </submittedName>
</protein>
<dbReference type="AlphaFoldDB" id="A0A2N8NZE3"/>
<reference evidence="3" key="2">
    <citation type="submission" date="2015-07" db="EMBL/GenBank/DDBJ databases">
        <authorList>
            <person name="Graham D.E."/>
            <person name="Giannone R.J."/>
            <person name="Gulvik C.A."/>
            <person name="Hettich R.L."/>
            <person name="Klingeman D.M."/>
            <person name="Mahan K.M."/>
            <person name="Parry R.J."/>
            <person name="Spain J.C."/>
        </authorList>
    </citation>
    <scope>NUCLEOTIDE SEQUENCE [LARGE SCALE GENOMIC DNA]</scope>
    <source>
        <strain evidence="3">ATCC 27428</strain>
    </source>
</reference>
<accession>A0A2N8NZE3</accession>
<evidence type="ECO:0000313" key="1">
    <source>
        <dbReference type="EMBL" id="MBB5120834.1"/>
    </source>
</evidence>
<reference evidence="1 4" key="3">
    <citation type="submission" date="2020-08" db="EMBL/GenBank/DDBJ databases">
        <title>Genomic Encyclopedia of Type Strains, Phase III (KMG-III): the genomes of soil and plant-associated and newly described type strains.</title>
        <authorList>
            <person name="Whitman W."/>
        </authorList>
    </citation>
    <scope>NUCLEOTIDE SEQUENCE [LARGE SCALE GENOMIC DNA]</scope>
    <source>
        <strain evidence="1 4">CECT 3259</strain>
    </source>
</reference>
<proteinExistence type="predicted"/>
<sequence>MAAKEPTWDRDPHTAAKHHVLRHYLQAWAPILLSRNDIVTYAEGFAGPGIYKGGEAGSPVIAHHILAGWLRQRPGKTVKMVLIEEDSRRVAELQRRLTHARDTSPGPQLTRLETLIAQGSCHPDLLHQLAQAGSLQHPMFVLLDGFGGPDVPFTLIQQIARHRSSEVMITFQPQFLIRFATKDDRHRAAGDAFFGNTDWQGVFSQPSHGKASYLRDQYRRTLKRAGFDHSLSFELIDEKGNLLYLIFGTRHEKGVEKMKDAMWKVDTATGVRYRDPKDPRQQVLDLTFAPDTGPLRRILLEYLKASPTGRLVEDLQRFTLLETVYKRGQVIDLLASMRRENQITTTPGRITRSTQITATHEDALF</sequence>
<evidence type="ECO:0000313" key="4">
    <source>
        <dbReference type="Proteomes" id="UP000528608"/>
    </source>
</evidence>
<dbReference type="Proteomes" id="UP000528608">
    <property type="component" value="Unassembled WGS sequence"/>
</dbReference>
<comment type="caution">
    <text evidence="2">The sequence shown here is derived from an EMBL/GenBank/DDBJ whole genome shotgun (WGS) entry which is preliminary data.</text>
</comment>
<gene>
    <name evidence="2" type="ORF">AF335_05565</name>
    <name evidence="1" type="ORF">FHS36_004283</name>
</gene>
<keyword evidence="3" id="KW-1185">Reference proteome</keyword>
<dbReference type="NCBIfam" id="TIGR04474">
    <property type="entry name" value="tcm_partner"/>
    <property type="match status" value="1"/>
</dbReference>
<dbReference type="RefSeq" id="WP_102917172.1">
    <property type="nucleotide sequence ID" value="NZ_JACHJF010000014.1"/>
</dbReference>
<dbReference type="EMBL" id="LGUI01000002">
    <property type="protein sequence ID" value="PNE34133.1"/>
    <property type="molecule type" value="Genomic_DNA"/>
</dbReference>
<evidence type="ECO:0000313" key="3">
    <source>
        <dbReference type="Proteomes" id="UP000235945"/>
    </source>
</evidence>
<dbReference type="InterPro" id="IPR031009">
    <property type="entry name" value="Tcm_partner"/>
</dbReference>